<dbReference type="SMART" id="SM00387">
    <property type="entry name" value="HATPase_c"/>
    <property type="match status" value="1"/>
</dbReference>
<comment type="caution">
    <text evidence="10">The sequence shown here is derived from an EMBL/GenBank/DDBJ whole genome shotgun (WGS) entry which is preliminary data.</text>
</comment>
<feature type="domain" description="Response regulatory" evidence="9">
    <location>
        <begin position="793"/>
        <end position="905"/>
    </location>
</feature>
<evidence type="ECO:0000256" key="6">
    <source>
        <dbReference type="PROSITE-ProRule" id="PRU00169"/>
    </source>
</evidence>
<proteinExistence type="predicted"/>
<evidence type="ECO:0000256" key="1">
    <source>
        <dbReference type="ARBA" id="ARBA00000085"/>
    </source>
</evidence>
<dbReference type="InterPro" id="IPR000014">
    <property type="entry name" value="PAS"/>
</dbReference>
<dbReference type="Pfam" id="PF00072">
    <property type="entry name" value="Response_reg"/>
    <property type="match status" value="1"/>
</dbReference>
<accession>A0ABR7CVD3</accession>
<evidence type="ECO:0000313" key="10">
    <source>
        <dbReference type="EMBL" id="MBC5619597.1"/>
    </source>
</evidence>
<dbReference type="InterPro" id="IPR003661">
    <property type="entry name" value="HisK_dim/P_dom"/>
</dbReference>
<dbReference type="Pfam" id="PF08447">
    <property type="entry name" value="PAS_3"/>
    <property type="match status" value="2"/>
</dbReference>
<dbReference type="SUPFAM" id="SSF55874">
    <property type="entry name" value="ATPase domain of HSP90 chaperone/DNA topoisomerase II/histidine kinase"/>
    <property type="match status" value="1"/>
</dbReference>
<dbReference type="InterPro" id="IPR036890">
    <property type="entry name" value="HATPase_C_sf"/>
</dbReference>
<keyword evidence="5" id="KW-0418">Kinase</keyword>
<dbReference type="SUPFAM" id="SSF52172">
    <property type="entry name" value="CheY-like"/>
    <property type="match status" value="1"/>
</dbReference>
<feature type="modified residue" description="4-aspartylphosphate" evidence="6">
    <location>
        <position position="840"/>
    </location>
</feature>
<gene>
    <name evidence="10" type="ORF">H8S64_00635</name>
</gene>
<dbReference type="PRINTS" id="PR00344">
    <property type="entry name" value="BCTRLSENSOR"/>
</dbReference>
<dbReference type="InterPro" id="IPR011006">
    <property type="entry name" value="CheY-like_superfamily"/>
</dbReference>
<dbReference type="InterPro" id="IPR005467">
    <property type="entry name" value="His_kinase_dom"/>
</dbReference>
<dbReference type="Pfam" id="PF00512">
    <property type="entry name" value="HisKA"/>
    <property type="match status" value="1"/>
</dbReference>
<evidence type="ECO:0000313" key="11">
    <source>
        <dbReference type="Proteomes" id="UP000646484"/>
    </source>
</evidence>
<name>A0ABR7CVD3_9BACT</name>
<dbReference type="Pfam" id="PF02518">
    <property type="entry name" value="HATPase_c"/>
    <property type="match status" value="1"/>
</dbReference>
<dbReference type="EC" id="2.7.13.3" evidence="2"/>
<dbReference type="Gene3D" id="3.30.565.10">
    <property type="entry name" value="Histidine kinase-like ATPase, C-terminal domain"/>
    <property type="match status" value="1"/>
</dbReference>
<evidence type="ECO:0000256" key="3">
    <source>
        <dbReference type="ARBA" id="ARBA00022553"/>
    </source>
</evidence>
<dbReference type="SUPFAM" id="SSF55785">
    <property type="entry name" value="PYP-like sensor domain (PAS domain)"/>
    <property type="match status" value="2"/>
</dbReference>
<keyword evidence="11" id="KW-1185">Reference proteome</keyword>
<dbReference type="SMART" id="SM00388">
    <property type="entry name" value="HisKA"/>
    <property type="match status" value="1"/>
</dbReference>
<dbReference type="Proteomes" id="UP000646484">
    <property type="component" value="Unassembled WGS sequence"/>
</dbReference>
<dbReference type="PANTHER" id="PTHR43047">
    <property type="entry name" value="TWO-COMPONENT HISTIDINE PROTEIN KINASE"/>
    <property type="match status" value="1"/>
</dbReference>
<dbReference type="EMBL" id="JACOOH010000001">
    <property type="protein sequence ID" value="MBC5619597.1"/>
    <property type="molecule type" value="Genomic_DNA"/>
</dbReference>
<feature type="domain" description="Histidine kinase" evidence="8">
    <location>
        <begin position="556"/>
        <end position="766"/>
    </location>
</feature>
<dbReference type="CDD" id="cd00082">
    <property type="entry name" value="HisKA"/>
    <property type="match status" value="1"/>
</dbReference>
<dbReference type="SMART" id="SM00448">
    <property type="entry name" value="REC"/>
    <property type="match status" value="1"/>
</dbReference>
<keyword evidence="7" id="KW-0175">Coiled coil</keyword>
<sequence length="905" mass="104634">MKEREMPSREDGNLSFEEEVSELMDEQFLFTESVCIDLPMGVEIYDARGILRFINDSALRIYGVDDRNTVVGTVNLFNSPYMDEVLEAKVRGGEEIELEFEYDFDKINSNAYFKSKNRDTMIYAVRIVAVRNKKGSIIGHILLTNDVTAVKEAEFHTEESKKDMEMAMDTANMSSWVYDVDKKVFGTLYGKAIVEDGVTLAELLVKLHPQDHVPLMQLFSRLIDKEIQQGQITVRFYDEREGQYRYYESRMRLSMEHFGKRLIVGTQMDVTDKVRMVKRTQDLLAKRELAMQFNSIVHWDFDIRTRKFEAYNDPINDYASDKLVTVSEYMEVVHPEDCSVFNDAIQSMLSGEDLTIDFTCRMQTKYDETWQYFSVTGVPFERDEEGNIVRFTGFRQNISKLHQLDEELRRRNYRIELTFKTVGMSYWDFDVESKQFRAFNDPVNDFLSEKAITPEEYLNVTHPDDIEHVRENIDCMLRGVDREFAFKYRSKTRWDKEWQTLLVTGVQVERDKRGRVLRYTGIKFNNTKSENVARELKELKEKAELSDRLKSAFLANMSHEIRTPLNAIVGFSGLMVDCDDPAEKEEYMNVIRSNNELLLRLINDILDLSKIESGVLERRRENFNVTKVCNELYMMISQKITNPDVEFLLEPGPDCWIFLDRNRLKQVWMNFLSNAVKCTRSGYIKMGYSIERGGIRVYVEDSGVGVPRELQDRLFGRFQKLNEFAQGTGLGLAISKAIVEGAGGEIGCSSTPGVGSTFWAWVPCAISMEENGDPVITQFSEKHSSLDKSRELKILVAEDNDSNYLLVRQILKGYHVVRALNGVEAVKMSRDEKFDLIFMDMKMPVMGGLEATRKIREFDAEIPIIALTANAFDSDRISAMDAGCNAFLAKPLERKQLLEIFSMKW</sequence>
<feature type="coiled-coil region" evidence="7">
    <location>
        <begin position="522"/>
        <end position="549"/>
    </location>
</feature>
<dbReference type="Gene3D" id="1.10.287.130">
    <property type="match status" value="1"/>
</dbReference>
<evidence type="ECO:0000256" key="4">
    <source>
        <dbReference type="ARBA" id="ARBA00022679"/>
    </source>
</evidence>
<dbReference type="SUPFAM" id="SSF47384">
    <property type="entry name" value="Homodimeric domain of signal transducing histidine kinase"/>
    <property type="match status" value="1"/>
</dbReference>
<dbReference type="CDD" id="cd17546">
    <property type="entry name" value="REC_hyHK_CKI1_RcsC-like"/>
    <property type="match status" value="1"/>
</dbReference>
<evidence type="ECO:0000259" key="9">
    <source>
        <dbReference type="PROSITE" id="PS50110"/>
    </source>
</evidence>
<dbReference type="InterPro" id="IPR003594">
    <property type="entry name" value="HATPase_dom"/>
</dbReference>
<dbReference type="PROSITE" id="PS50110">
    <property type="entry name" value="RESPONSE_REGULATORY"/>
    <property type="match status" value="1"/>
</dbReference>
<dbReference type="RefSeq" id="WP_186974575.1">
    <property type="nucleotide sequence ID" value="NZ_JACOOH010000001.1"/>
</dbReference>
<dbReference type="Pfam" id="PF13426">
    <property type="entry name" value="PAS_9"/>
    <property type="match status" value="1"/>
</dbReference>
<dbReference type="PANTHER" id="PTHR43047:SF72">
    <property type="entry name" value="OSMOSENSING HISTIDINE PROTEIN KINASE SLN1"/>
    <property type="match status" value="1"/>
</dbReference>
<dbReference type="Gene3D" id="3.40.50.2300">
    <property type="match status" value="1"/>
</dbReference>
<organism evidence="10 11">
    <name type="scientific">Butyricimonas hominis</name>
    <dbReference type="NCBI Taxonomy" id="2763032"/>
    <lineage>
        <taxon>Bacteria</taxon>
        <taxon>Pseudomonadati</taxon>
        <taxon>Bacteroidota</taxon>
        <taxon>Bacteroidia</taxon>
        <taxon>Bacteroidales</taxon>
        <taxon>Odoribacteraceae</taxon>
        <taxon>Butyricimonas</taxon>
    </lineage>
</organism>
<dbReference type="Gene3D" id="3.30.450.20">
    <property type="entry name" value="PAS domain"/>
    <property type="match status" value="3"/>
</dbReference>
<protein>
    <recommendedName>
        <fullName evidence="2">histidine kinase</fullName>
        <ecNumber evidence="2">2.7.13.3</ecNumber>
    </recommendedName>
</protein>
<keyword evidence="4" id="KW-0808">Transferase</keyword>
<dbReference type="InterPro" id="IPR001789">
    <property type="entry name" value="Sig_transdc_resp-reg_receiver"/>
</dbReference>
<keyword evidence="3 6" id="KW-0597">Phosphoprotein</keyword>
<dbReference type="InterPro" id="IPR035965">
    <property type="entry name" value="PAS-like_dom_sf"/>
</dbReference>
<evidence type="ECO:0000256" key="7">
    <source>
        <dbReference type="SAM" id="Coils"/>
    </source>
</evidence>
<evidence type="ECO:0000256" key="5">
    <source>
        <dbReference type="ARBA" id="ARBA00022777"/>
    </source>
</evidence>
<dbReference type="InterPro" id="IPR013655">
    <property type="entry name" value="PAS_fold_3"/>
</dbReference>
<dbReference type="InterPro" id="IPR004358">
    <property type="entry name" value="Sig_transdc_His_kin-like_C"/>
</dbReference>
<comment type="catalytic activity">
    <reaction evidence="1">
        <text>ATP + protein L-histidine = ADP + protein N-phospho-L-histidine.</text>
        <dbReference type="EC" id="2.7.13.3"/>
    </reaction>
</comment>
<evidence type="ECO:0000256" key="2">
    <source>
        <dbReference type="ARBA" id="ARBA00012438"/>
    </source>
</evidence>
<reference evidence="10 11" key="1">
    <citation type="submission" date="2020-08" db="EMBL/GenBank/DDBJ databases">
        <title>Genome public.</title>
        <authorList>
            <person name="Liu C."/>
            <person name="Sun Q."/>
        </authorList>
    </citation>
    <scope>NUCLEOTIDE SEQUENCE [LARGE SCALE GENOMIC DNA]</scope>
    <source>
        <strain evidence="10 11">NSJ-56</strain>
    </source>
</reference>
<dbReference type="PROSITE" id="PS50109">
    <property type="entry name" value="HIS_KIN"/>
    <property type="match status" value="1"/>
</dbReference>
<evidence type="ECO:0000259" key="8">
    <source>
        <dbReference type="PROSITE" id="PS50109"/>
    </source>
</evidence>
<dbReference type="InterPro" id="IPR036097">
    <property type="entry name" value="HisK_dim/P_sf"/>
</dbReference>